<comment type="caution">
    <text evidence="1">The sequence shown here is derived from an EMBL/GenBank/DDBJ whole genome shotgun (WGS) entry which is preliminary data.</text>
</comment>
<evidence type="ECO:0000313" key="1">
    <source>
        <dbReference type="EMBL" id="MFC4034831.1"/>
    </source>
</evidence>
<evidence type="ECO:0000313" key="2">
    <source>
        <dbReference type="Proteomes" id="UP001595765"/>
    </source>
</evidence>
<dbReference type="InterPro" id="IPR029058">
    <property type="entry name" value="AB_hydrolase_fold"/>
</dbReference>
<dbReference type="SUPFAM" id="SSF53474">
    <property type="entry name" value="alpha/beta-Hydrolases"/>
    <property type="match status" value="1"/>
</dbReference>
<protein>
    <submittedName>
        <fullName evidence="1">Alpha/beta hydrolase</fullName>
    </submittedName>
</protein>
<dbReference type="RefSeq" id="WP_386433736.1">
    <property type="nucleotide sequence ID" value="NZ_JBHSBB010000018.1"/>
</dbReference>
<dbReference type="Gene3D" id="3.40.50.1820">
    <property type="entry name" value="alpha/beta hydrolase"/>
    <property type="match status" value="1"/>
</dbReference>
<proteinExistence type="predicted"/>
<keyword evidence="1" id="KW-0378">Hydrolase</keyword>
<gene>
    <name evidence="1" type="ORF">ACFO3J_25680</name>
</gene>
<accession>A0ABV8HY93</accession>
<reference evidence="2" key="1">
    <citation type="journal article" date="2019" name="Int. J. Syst. Evol. Microbiol.">
        <title>The Global Catalogue of Microorganisms (GCM) 10K type strain sequencing project: providing services to taxonomists for standard genome sequencing and annotation.</title>
        <authorList>
            <consortium name="The Broad Institute Genomics Platform"/>
            <consortium name="The Broad Institute Genome Sequencing Center for Infectious Disease"/>
            <person name="Wu L."/>
            <person name="Ma J."/>
        </authorList>
    </citation>
    <scope>NUCLEOTIDE SEQUENCE [LARGE SCALE GENOMIC DNA]</scope>
    <source>
        <strain evidence="2">CGMCC 4.7237</strain>
    </source>
</reference>
<sequence>MTSVSTLPDVVIWDNPPHLDPRGTVVLLPGRGEDPRLYERFGSRIGADAYRVRVVADPTRWESDVVEQVKRLRADAGLPRPFVLAGSDAGALFAVGLAAGGELEIDALLLAGLPTRPSDLAAVPRSWEDELGSRTSCSTHRGRLEATGRVERGALYTPLPAEWYERADLAAVRVPVLALHGAADPVSPLDQARAAYAAAPAAELVSLVDGRHDTLNDISHRTSAATVLLFLERLRQGAQAPAIAVREELHP</sequence>
<dbReference type="Proteomes" id="UP001595765">
    <property type="component" value="Unassembled WGS sequence"/>
</dbReference>
<dbReference type="EMBL" id="JBHSBB010000018">
    <property type="protein sequence ID" value="MFC4034831.1"/>
    <property type="molecule type" value="Genomic_DNA"/>
</dbReference>
<name>A0ABV8HY93_9ACTN</name>
<organism evidence="1 2">
    <name type="scientific">Streptomyces polygonati</name>
    <dbReference type="NCBI Taxonomy" id="1617087"/>
    <lineage>
        <taxon>Bacteria</taxon>
        <taxon>Bacillati</taxon>
        <taxon>Actinomycetota</taxon>
        <taxon>Actinomycetes</taxon>
        <taxon>Kitasatosporales</taxon>
        <taxon>Streptomycetaceae</taxon>
        <taxon>Streptomyces</taxon>
    </lineage>
</organism>
<keyword evidence="2" id="KW-1185">Reference proteome</keyword>
<dbReference type="GO" id="GO:0016787">
    <property type="term" value="F:hydrolase activity"/>
    <property type="evidence" value="ECO:0007669"/>
    <property type="project" value="UniProtKB-KW"/>
</dbReference>